<dbReference type="AlphaFoldDB" id="A0A0A9D7Q2"/>
<name>A0A0A9D7Q2_ARUDO</name>
<reference evidence="1" key="1">
    <citation type="submission" date="2014-09" db="EMBL/GenBank/DDBJ databases">
        <authorList>
            <person name="Magalhaes I.L.F."/>
            <person name="Oliveira U."/>
            <person name="Santos F.R."/>
            <person name="Vidigal T.H.D.A."/>
            <person name="Brescovit A.D."/>
            <person name="Santos A.J."/>
        </authorList>
    </citation>
    <scope>NUCLEOTIDE SEQUENCE</scope>
    <source>
        <tissue evidence="1">Shoot tissue taken approximately 20 cm above the soil surface</tissue>
    </source>
</reference>
<reference evidence="1" key="2">
    <citation type="journal article" date="2015" name="Data Brief">
        <title>Shoot transcriptome of the giant reed, Arundo donax.</title>
        <authorList>
            <person name="Barrero R.A."/>
            <person name="Guerrero F.D."/>
            <person name="Moolhuijzen P."/>
            <person name="Goolsby J.A."/>
            <person name="Tidwell J."/>
            <person name="Bellgard S.E."/>
            <person name="Bellgard M.I."/>
        </authorList>
    </citation>
    <scope>NUCLEOTIDE SEQUENCE</scope>
    <source>
        <tissue evidence="1">Shoot tissue taken approximately 20 cm above the soil surface</tissue>
    </source>
</reference>
<proteinExistence type="predicted"/>
<organism evidence="1">
    <name type="scientific">Arundo donax</name>
    <name type="common">Giant reed</name>
    <name type="synonym">Donax arundinaceus</name>
    <dbReference type="NCBI Taxonomy" id="35708"/>
    <lineage>
        <taxon>Eukaryota</taxon>
        <taxon>Viridiplantae</taxon>
        <taxon>Streptophyta</taxon>
        <taxon>Embryophyta</taxon>
        <taxon>Tracheophyta</taxon>
        <taxon>Spermatophyta</taxon>
        <taxon>Magnoliopsida</taxon>
        <taxon>Liliopsida</taxon>
        <taxon>Poales</taxon>
        <taxon>Poaceae</taxon>
        <taxon>PACMAD clade</taxon>
        <taxon>Arundinoideae</taxon>
        <taxon>Arundineae</taxon>
        <taxon>Arundo</taxon>
    </lineage>
</organism>
<evidence type="ECO:0000313" key="1">
    <source>
        <dbReference type="EMBL" id="JAD81675.1"/>
    </source>
</evidence>
<sequence length="27" mass="3007">MNYGLCLIVGKLKLISCDLQYFGELAT</sequence>
<dbReference type="EMBL" id="GBRH01216220">
    <property type="protein sequence ID" value="JAD81675.1"/>
    <property type="molecule type" value="Transcribed_RNA"/>
</dbReference>
<accession>A0A0A9D7Q2</accession>
<protein>
    <submittedName>
        <fullName evidence="1">Uncharacterized protein</fullName>
    </submittedName>
</protein>